<dbReference type="EMBL" id="PQIB02000008">
    <property type="protein sequence ID" value="RLN03608.1"/>
    <property type="molecule type" value="Genomic_DNA"/>
</dbReference>
<protein>
    <recommendedName>
        <fullName evidence="1">Aminotransferase-like plant mobile domain-containing protein</fullName>
    </recommendedName>
</protein>
<reference evidence="3" key="1">
    <citation type="journal article" date="2019" name="Nat. Commun.">
        <title>The genome of broomcorn millet.</title>
        <authorList>
            <person name="Zou C."/>
            <person name="Miki D."/>
            <person name="Li D."/>
            <person name="Tang Q."/>
            <person name="Xiao L."/>
            <person name="Rajput S."/>
            <person name="Deng P."/>
            <person name="Jia W."/>
            <person name="Huang R."/>
            <person name="Zhang M."/>
            <person name="Sun Y."/>
            <person name="Hu J."/>
            <person name="Fu X."/>
            <person name="Schnable P.S."/>
            <person name="Li F."/>
            <person name="Zhang H."/>
            <person name="Feng B."/>
            <person name="Zhu X."/>
            <person name="Liu R."/>
            <person name="Schnable J.C."/>
            <person name="Zhu J.-K."/>
            <person name="Zhang H."/>
        </authorList>
    </citation>
    <scope>NUCLEOTIDE SEQUENCE [LARGE SCALE GENOMIC DNA]</scope>
</reference>
<dbReference type="PANTHER" id="PTHR46033">
    <property type="entry name" value="PROTEIN MAIN-LIKE 2"/>
    <property type="match status" value="1"/>
</dbReference>
<dbReference type="InterPro" id="IPR044824">
    <property type="entry name" value="MAIN-like"/>
</dbReference>
<proteinExistence type="predicted"/>
<dbReference type="Proteomes" id="UP000275267">
    <property type="component" value="Unassembled WGS sequence"/>
</dbReference>
<dbReference type="PANTHER" id="PTHR46033:SF82">
    <property type="entry name" value="AMINOTRANSFERASE-LIKE PLANT MOBILE DOMAIN-CONTAINING PROTEIN"/>
    <property type="match status" value="1"/>
</dbReference>
<name>A0A3L6RHM8_PANMI</name>
<keyword evidence="3" id="KW-1185">Reference proteome</keyword>
<dbReference type="InterPro" id="IPR019557">
    <property type="entry name" value="AminoTfrase-like_pln_mobile"/>
</dbReference>
<gene>
    <name evidence="2" type="ORF">C2845_PM13G09080</name>
</gene>
<feature type="domain" description="Aminotransferase-like plant mobile" evidence="1">
    <location>
        <begin position="12"/>
        <end position="154"/>
    </location>
</feature>
<dbReference type="OrthoDB" id="593744at2759"/>
<evidence type="ECO:0000313" key="2">
    <source>
        <dbReference type="EMBL" id="RLN03608.1"/>
    </source>
</evidence>
<dbReference type="AlphaFoldDB" id="A0A3L6RHM8"/>
<organism evidence="2 3">
    <name type="scientific">Panicum miliaceum</name>
    <name type="common">Proso millet</name>
    <name type="synonym">Broomcorn millet</name>
    <dbReference type="NCBI Taxonomy" id="4540"/>
    <lineage>
        <taxon>Eukaryota</taxon>
        <taxon>Viridiplantae</taxon>
        <taxon>Streptophyta</taxon>
        <taxon>Embryophyta</taxon>
        <taxon>Tracheophyta</taxon>
        <taxon>Spermatophyta</taxon>
        <taxon>Magnoliopsida</taxon>
        <taxon>Liliopsida</taxon>
        <taxon>Poales</taxon>
        <taxon>Poaceae</taxon>
        <taxon>PACMAD clade</taxon>
        <taxon>Panicoideae</taxon>
        <taxon>Panicodae</taxon>
        <taxon>Paniceae</taxon>
        <taxon>Panicinae</taxon>
        <taxon>Panicum</taxon>
        <taxon>Panicum sect. Panicum</taxon>
    </lineage>
</organism>
<evidence type="ECO:0000313" key="3">
    <source>
        <dbReference type="Proteomes" id="UP000275267"/>
    </source>
</evidence>
<sequence>MVPPILGQVWENLSQYNWGSATLAWLYRQLCDACRRSGADSNLGGCACLLQIWIWERFPVWPYEGEGSDPTVAFIWKNVLAVRGKPRRHYNRYINGLDCITQAQVFWQPYRNHAKLNDLVLSDMCTRDKDLWRSNVPLVFFYVVEMHLPSRVLR</sequence>
<dbReference type="GO" id="GO:0010073">
    <property type="term" value="P:meristem maintenance"/>
    <property type="evidence" value="ECO:0007669"/>
    <property type="project" value="InterPro"/>
</dbReference>
<evidence type="ECO:0000259" key="1">
    <source>
        <dbReference type="Pfam" id="PF10536"/>
    </source>
</evidence>
<dbReference type="STRING" id="4540.A0A3L6RHM8"/>
<dbReference type="Pfam" id="PF10536">
    <property type="entry name" value="PMD"/>
    <property type="match status" value="1"/>
</dbReference>
<accession>A0A3L6RHM8</accession>
<comment type="caution">
    <text evidence="2">The sequence shown here is derived from an EMBL/GenBank/DDBJ whole genome shotgun (WGS) entry which is preliminary data.</text>
</comment>